<protein>
    <submittedName>
        <fullName evidence="2">Pimeloyl-ACP methyl ester carboxylesterase</fullName>
    </submittedName>
</protein>
<dbReference type="GO" id="GO:0046503">
    <property type="term" value="P:glycerolipid catabolic process"/>
    <property type="evidence" value="ECO:0007669"/>
    <property type="project" value="TreeGrafter"/>
</dbReference>
<dbReference type="Proteomes" id="UP001183629">
    <property type="component" value="Unassembled WGS sequence"/>
</dbReference>
<keyword evidence="3" id="KW-1185">Reference proteome</keyword>
<dbReference type="GO" id="GO:0004806">
    <property type="term" value="F:triacylglycerol lipase activity"/>
    <property type="evidence" value="ECO:0007669"/>
    <property type="project" value="TreeGrafter"/>
</dbReference>
<dbReference type="SUPFAM" id="SSF53474">
    <property type="entry name" value="alpha/beta-Hydrolases"/>
    <property type="match status" value="1"/>
</dbReference>
<organism evidence="2 3">
    <name type="scientific">Catenuloplanes niger</name>
    <dbReference type="NCBI Taxonomy" id="587534"/>
    <lineage>
        <taxon>Bacteria</taxon>
        <taxon>Bacillati</taxon>
        <taxon>Actinomycetota</taxon>
        <taxon>Actinomycetes</taxon>
        <taxon>Micromonosporales</taxon>
        <taxon>Micromonosporaceae</taxon>
        <taxon>Catenuloplanes</taxon>
    </lineage>
</organism>
<dbReference type="InterPro" id="IPR000073">
    <property type="entry name" value="AB_hydrolase_1"/>
</dbReference>
<comment type="caution">
    <text evidence="2">The sequence shown here is derived from an EMBL/GenBank/DDBJ whole genome shotgun (WGS) entry which is preliminary data.</text>
</comment>
<dbReference type="AlphaFoldDB" id="A0AAE4A018"/>
<proteinExistence type="predicted"/>
<evidence type="ECO:0000259" key="1">
    <source>
        <dbReference type="Pfam" id="PF00561"/>
    </source>
</evidence>
<dbReference type="Pfam" id="PF00561">
    <property type="entry name" value="Abhydrolase_1"/>
    <property type="match status" value="1"/>
</dbReference>
<dbReference type="EMBL" id="JAVDYC010000001">
    <property type="protein sequence ID" value="MDR7327966.1"/>
    <property type="molecule type" value="Genomic_DNA"/>
</dbReference>
<feature type="domain" description="AB hydrolase-1" evidence="1">
    <location>
        <begin position="26"/>
        <end position="262"/>
    </location>
</feature>
<dbReference type="InterPro" id="IPR050471">
    <property type="entry name" value="AB_hydrolase"/>
</dbReference>
<dbReference type="InterPro" id="IPR029058">
    <property type="entry name" value="AB_hydrolase_fold"/>
</dbReference>
<dbReference type="PANTHER" id="PTHR43433">
    <property type="entry name" value="HYDROLASE, ALPHA/BETA FOLD FAMILY PROTEIN"/>
    <property type="match status" value="1"/>
</dbReference>
<dbReference type="RefSeq" id="WP_310428750.1">
    <property type="nucleotide sequence ID" value="NZ_JAVDYC010000001.1"/>
</dbReference>
<name>A0AAE4A018_9ACTN</name>
<accession>A0AAE4A018</accession>
<dbReference type="Gene3D" id="3.40.50.1820">
    <property type="entry name" value="alpha/beta hydrolase"/>
    <property type="match status" value="1"/>
</dbReference>
<evidence type="ECO:0000313" key="2">
    <source>
        <dbReference type="EMBL" id="MDR7327966.1"/>
    </source>
</evidence>
<sequence>MTTVQYAHYGDVRIAYERFGETGDPLLLIGGHGRPSTWIPDGFCHALVDAGFTVVRFDNRDSGLSTHFDSHTAAGYVSAVLRRTRRPPYPVTAFADDAAAVLDANDWPAAHLVGGSMGIGIALLLAARAPDRVHSMNLLTGGYMHQHRILRYTRFATLLSIAGRRFPPGPEGEAEMTVAVMRMLASPHALDRFDDDLARDIGRRSHARHPHDPAADRRQIAAGRTGEPWPFDALPDVPIQIINGLDDPMIRATGGLDLARRLRAPIRFYPDMGHDLPKHLWGTLAADIRALADRRSVPETRPAA</sequence>
<reference evidence="2 3" key="1">
    <citation type="submission" date="2023-07" db="EMBL/GenBank/DDBJ databases">
        <title>Sequencing the genomes of 1000 actinobacteria strains.</title>
        <authorList>
            <person name="Klenk H.-P."/>
        </authorList>
    </citation>
    <scope>NUCLEOTIDE SEQUENCE [LARGE SCALE GENOMIC DNA]</scope>
    <source>
        <strain evidence="2 3">DSM 44711</strain>
    </source>
</reference>
<gene>
    <name evidence="2" type="ORF">J2S44_008216</name>
</gene>
<dbReference type="PANTHER" id="PTHR43433:SF5">
    <property type="entry name" value="AB HYDROLASE-1 DOMAIN-CONTAINING PROTEIN"/>
    <property type="match status" value="1"/>
</dbReference>
<evidence type="ECO:0000313" key="3">
    <source>
        <dbReference type="Proteomes" id="UP001183629"/>
    </source>
</evidence>